<keyword evidence="3" id="KW-1185">Reference proteome</keyword>
<feature type="compositionally biased region" description="Polar residues" evidence="1">
    <location>
        <begin position="30"/>
        <end position="39"/>
    </location>
</feature>
<dbReference type="AlphaFoldDB" id="A0A0D1YZS7"/>
<dbReference type="GeneID" id="27310666"/>
<name>A0A0D1YZS7_9PEZI</name>
<protein>
    <submittedName>
        <fullName evidence="2">Uncharacterized protein</fullName>
    </submittedName>
</protein>
<proteinExistence type="predicted"/>
<dbReference type="EMBL" id="KN847535">
    <property type="protein sequence ID" value="KIW06217.1"/>
    <property type="molecule type" value="Genomic_DNA"/>
</dbReference>
<dbReference type="HOGENOM" id="CLU_724023_0_0_1"/>
<dbReference type="InParanoid" id="A0A0D1YZS7"/>
<evidence type="ECO:0000256" key="1">
    <source>
        <dbReference type="SAM" id="MobiDB-lite"/>
    </source>
</evidence>
<accession>A0A0D1YZS7</accession>
<sequence length="382" mass="41849">MSGIWRLLKRKASRRKQSEKTSGLLDGASEPSTPTTNGCQPDPYWEPLTKDEILADLRVEYEATEEDEVEPGSAAGKAMRQKEEVISPATYSKSEIILAEPVNRIWLPHSASTPVDDSREITNLEAGSDSVKRSYMSIIPSTIQMLDARTTLFVWAANFHPAIGRRFSSVIASVKFTPAPPNSKLQASSKARQALRSANPNIVAHAPHKSFGATSSEQRNISWGLELPLSVPVGPVSLGVTPSGQSETQKQVQHAFTITGTARGTPTRNCCVWTVEENRSTERGIPSELQLAALVQYAGPMIMEIDITGRTAGGFLPSHDLRPKTTAMGRKKIVDPKKFKDMLFEFDFGNDDAIQACKKMLEKWTGKVDGAVLEFDQPIARA</sequence>
<dbReference type="OrthoDB" id="5130989at2759"/>
<gene>
    <name evidence="2" type="ORF">PV09_02693</name>
</gene>
<feature type="region of interest" description="Disordered" evidence="1">
    <location>
        <begin position="1"/>
        <end position="46"/>
    </location>
</feature>
<reference evidence="2 3" key="1">
    <citation type="submission" date="2015-01" db="EMBL/GenBank/DDBJ databases">
        <title>The Genome Sequence of Ochroconis gallopava CBS43764.</title>
        <authorList>
            <consortium name="The Broad Institute Genomics Platform"/>
            <person name="Cuomo C."/>
            <person name="de Hoog S."/>
            <person name="Gorbushina A."/>
            <person name="Stielow B."/>
            <person name="Teixiera M."/>
            <person name="Abouelleil A."/>
            <person name="Chapman S.B."/>
            <person name="Priest M."/>
            <person name="Young S.K."/>
            <person name="Wortman J."/>
            <person name="Nusbaum C."/>
            <person name="Birren B."/>
        </authorList>
    </citation>
    <scope>NUCLEOTIDE SEQUENCE [LARGE SCALE GENOMIC DNA]</scope>
    <source>
        <strain evidence="2 3">CBS 43764</strain>
    </source>
</reference>
<feature type="region of interest" description="Disordered" evidence="1">
    <location>
        <begin position="63"/>
        <end position="82"/>
    </location>
</feature>
<dbReference type="Proteomes" id="UP000053259">
    <property type="component" value="Unassembled WGS sequence"/>
</dbReference>
<dbReference type="VEuPathDB" id="FungiDB:PV09_02693"/>
<dbReference type="RefSeq" id="XP_016216086.1">
    <property type="nucleotide sequence ID" value="XM_016355780.1"/>
</dbReference>
<organism evidence="2 3">
    <name type="scientific">Verruconis gallopava</name>
    <dbReference type="NCBI Taxonomy" id="253628"/>
    <lineage>
        <taxon>Eukaryota</taxon>
        <taxon>Fungi</taxon>
        <taxon>Dikarya</taxon>
        <taxon>Ascomycota</taxon>
        <taxon>Pezizomycotina</taxon>
        <taxon>Dothideomycetes</taxon>
        <taxon>Pleosporomycetidae</taxon>
        <taxon>Venturiales</taxon>
        <taxon>Sympoventuriaceae</taxon>
        <taxon>Verruconis</taxon>
    </lineage>
</organism>
<evidence type="ECO:0000313" key="3">
    <source>
        <dbReference type="Proteomes" id="UP000053259"/>
    </source>
</evidence>
<feature type="compositionally biased region" description="Basic residues" evidence="1">
    <location>
        <begin position="7"/>
        <end position="17"/>
    </location>
</feature>
<evidence type="ECO:0000313" key="2">
    <source>
        <dbReference type="EMBL" id="KIW06217.1"/>
    </source>
</evidence>